<reference evidence="1" key="1">
    <citation type="submission" date="2015-07" db="EMBL/GenBank/DDBJ databases">
        <title>Adaptation to a free-living lifestyle via gene acquisitions in the diplomonad Trepomonas sp. PC1.</title>
        <authorList>
            <person name="Xu F."/>
            <person name="Jerlstrom-Hultqvist J."/>
            <person name="Kolisko M."/>
            <person name="Simpson A.G.B."/>
            <person name="Roger A.J."/>
            <person name="Svard S.G."/>
            <person name="Andersson J.O."/>
        </authorList>
    </citation>
    <scope>NUCLEOTIDE SEQUENCE</scope>
    <source>
        <strain evidence="1">PC1</strain>
    </source>
</reference>
<sequence length="440" mass="50896">KQQPVYIKNTLVVFDREISKEIIPEEIKNDILYVVAPFAEKILEECFYQFRKLRCLFLPQLISVGPHAFQQCYSLSKIVGDKIEILEDYSLYQCYSLANVNLLNVRKFGKKCLSECHSLQLLENEAAIETDKDVFEEDVSFQLISFYKLNQKENILNFDEMGNTLQYLRMPCEQQDMGNPENILVAKDSHQSFLGVCEIADPFPRAADLRLRGATKEHIQSSKQEQPFVSPQLVYCCKSSLQWFSKRIRGLVLSQLTELTTSFTNYQCLIFAHLPLCKLICESGFKFCQSLRKLYSSQLTQVGKQAFYGCLSLTEISSQYLLRVEESTFSYCQSLFNVDLKSAVEIKAKAFHRCLALKQVICNDKVEIDPGCFSDCDQGKVNVFTSNENKAEVANAVFGAQQRYQEVLCFEFVERRQMIKRIRRSKMICDRIMHLRKFVL</sequence>
<organism evidence="1">
    <name type="scientific">Trepomonas sp. PC1</name>
    <dbReference type="NCBI Taxonomy" id="1076344"/>
    <lineage>
        <taxon>Eukaryota</taxon>
        <taxon>Metamonada</taxon>
        <taxon>Diplomonadida</taxon>
        <taxon>Hexamitidae</taxon>
        <taxon>Hexamitinae</taxon>
        <taxon>Trepomonas</taxon>
    </lineage>
</organism>
<dbReference type="InterPro" id="IPR053139">
    <property type="entry name" value="Surface_bspA-like"/>
</dbReference>
<name>A0A146KIB2_9EUKA</name>
<protein>
    <submittedName>
        <fullName evidence="1">Leucine rich repeats-containing protein</fullName>
    </submittedName>
</protein>
<gene>
    <name evidence="1" type="ORF">TPC1_10541</name>
</gene>
<feature type="non-terminal residue" evidence="1">
    <location>
        <position position="440"/>
    </location>
</feature>
<dbReference type="PANTHER" id="PTHR45661:SF3">
    <property type="entry name" value="IG-LIKE DOMAIN-CONTAINING PROTEIN"/>
    <property type="match status" value="1"/>
</dbReference>
<dbReference type="AlphaFoldDB" id="A0A146KIB2"/>
<dbReference type="Gene3D" id="3.80.10.10">
    <property type="entry name" value="Ribonuclease Inhibitor"/>
    <property type="match status" value="2"/>
</dbReference>
<dbReference type="InterPro" id="IPR026906">
    <property type="entry name" value="LRR_5"/>
</dbReference>
<dbReference type="SUPFAM" id="SSF52058">
    <property type="entry name" value="L domain-like"/>
    <property type="match status" value="1"/>
</dbReference>
<accession>A0A146KIB2</accession>
<dbReference type="PANTHER" id="PTHR45661">
    <property type="entry name" value="SURFACE ANTIGEN"/>
    <property type="match status" value="1"/>
</dbReference>
<dbReference type="EMBL" id="GDID01000409">
    <property type="protein sequence ID" value="JAP96197.1"/>
    <property type="molecule type" value="Transcribed_RNA"/>
</dbReference>
<dbReference type="InterPro" id="IPR032675">
    <property type="entry name" value="LRR_dom_sf"/>
</dbReference>
<evidence type="ECO:0000313" key="1">
    <source>
        <dbReference type="EMBL" id="JAP96197.1"/>
    </source>
</evidence>
<feature type="non-terminal residue" evidence="1">
    <location>
        <position position="1"/>
    </location>
</feature>
<proteinExistence type="predicted"/>
<dbReference type="Pfam" id="PF13306">
    <property type="entry name" value="LRR_5"/>
    <property type="match status" value="2"/>
</dbReference>